<evidence type="ECO:0000256" key="3">
    <source>
        <dbReference type="ARBA" id="ARBA00022825"/>
    </source>
</evidence>
<dbReference type="Gene3D" id="3.40.50.1820">
    <property type="entry name" value="alpha/beta hydrolase"/>
    <property type="match status" value="1"/>
</dbReference>
<dbReference type="SUPFAM" id="SSF53474">
    <property type="entry name" value="alpha/beta-Hydrolases"/>
    <property type="match status" value="1"/>
</dbReference>
<evidence type="ECO:0000256" key="5">
    <source>
        <dbReference type="SAM" id="SignalP"/>
    </source>
</evidence>
<feature type="chain" id="PRO_5002667243" description="Peptidase S9 prolyl oligopeptidase catalytic domain-containing protein" evidence="5">
    <location>
        <begin position="19"/>
        <end position="803"/>
    </location>
</feature>
<evidence type="ECO:0000256" key="2">
    <source>
        <dbReference type="ARBA" id="ARBA00022801"/>
    </source>
</evidence>
<proteinExistence type="predicted"/>
<feature type="signal peptide" evidence="5">
    <location>
        <begin position="1"/>
        <end position="18"/>
    </location>
</feature>
<dbReference type="RefSeq" id="WP_009838053.1">
    <property type="nucleotide sequence ID" value="NZ_AAOH01000003.1"/>
</dbReference>
<reference evidence="7 8" key="1">
    <citation type="submission" date="2006-02" db="EMBL/GenBank/DDBJ databases">
        <authorList>
            <person name="Moran M.A."/>
            <person name="Kjelleberg S."/>
            <person name="Egan S."/>
            <person name="Saunders N."/>
            <person name="Thomas T."/>
            <person name="Ferriera S."/>
            <person name="Johnson J."/>
            <person name="Kravitz S."/>
            <person name="Halpern A."/>
            <person name="Remington K."/>
            <person name="Beeson K."/>
            <person name="Tran B."/>
            <person name="Rogers Y.-H."/>
            <person name="Friedman R."/>
            <person name="Venter J.C."/>
        </authorList>
    </citation>
    <scope>NUCLEOTIDE SEQUENCE [LARGE SCALE GENOMIC DNA]</scope>
    <source>
        <strain evidence="7 8">D2</strain>
    </source>
</reference>
<dbReference type="Proteomes" id="UP000006201">
    <property type="component" value="Unassembled WGS sequence"/>
</dbReference>
<dbReference type="GO" id="GO:0004252">
    <property type="term" value="F:serine-type endopeptidase activity"/>
    <property type="evidence" value="ECO:0007669"/>
    <property type="project" value="TreeGrafter"/>
</dbReference>
<dbReference type="PANTHER" id="PTHR42776">
    <property type="entry name" value="SERINE PEPTIDASE S9 FAMILY MEMBER"/>
    <property type="match status" value="1"/>
</dbReference>
<dbReference type="HOGENOM" id="CLU_017120_0_0_6"/>
<accession>A4C876</accession>
<keyword evidence="4" id="KW-0809">Transit peptide</keyword>
<evidence type="ECO:0000259" key="6">
    <source>
        <dbReference type="Pfam" id="PF00326"/>
    </source>
</evidence>
<dbReference type="FunFam" id="3.40.50.1820:FF:000049">
    <property type="entry name" value="probable glutamyl endopeptidase, chloroplastic"/>
    <property type="match status" value="1"/>
</dbReference>
<dbReference type="InterPro" id="IPR029058">
    <property type="entry name" value="AB_hydrolase_fold"/>
</dbReference>
<dbReference type="eggNOG" id="COG1506">
    <property type="taxonomic scope" value="Bacteria"/>
</dbReference>
<dbReference type="Pfam" id="PF00326">
    <property type="entry name" value="Peptidase_S9"/>
    <property type="match status" value="1"/>
</dbReference>
<keyword evidence="2" id="KW-0378">Hydrolase</keyword>
<dbReference type="STRING" id="87626.PTD2_07104"/>
<keyword evidence="1" id="KW-0645">Protease</keyword>
<dbReference type="OrthoDB" id="6388416at2"/>
<dbReference type="SUPFAM" id="SSF82171">
    <property type="entry name" value="DPP6 N-terminal domain-like"/>
    <property type="match status" value="1"/>
</dbReference>
<evidence type="ECO:0000313" key="8">
    <source>
        <dbReference type="Proteomes" id="UP000006201"/>
    </source>
</evidence>
<dbReference type="InterPro" id="IPR001375">
    <property type="entry name" value="Peptidase_S9_cat"/>
</dbReference>
<dbReference type="EMBL" id="AAOH01000003">
    <property type="protein sequence ID" value="EAR28791.1"/>
    <property type="molecule type" value="Genomic_DNA"/>
</dbReference>
<evidence type="ECO:0000256" key="4">
    <source>
        <dbReference type="ARBA" id="ARBA00022946"/>
    </source>
</evidence>
<name>A4C876_9GAMM</name>
<dbReference type="GO" id="GO:0006508">
    <property type="term" value="P:proteolysis"/>
    <property type="evidence" value="ECO:0007669"/>
    <property type="project" value="UniProtKB-KW"/>
</dbReference>
<evidence type="ECO:0000313" key="7">
    <source>
        <dbReference type="EMBL" id="EAR28791.1"/>
    </source>
</evidence>
<evidence type="ECO:0000256" key="1">
    <source>
        <dbReference type="ARBA" id="ARBA00022670"/>
    </source>
</evidence>
<organism evidence="7 8">
    <name type="scientific">Pseudoalteromonas tunicata D2</name>
    <dbReference type="NCBI Taxonomy" id="87626"/>
    <lineage>
        <taxon>Bacteria</taxon>
        <taxon>Pseudomonadati</taxon>
        <taxon>Pseudomonadota</taxon>
        <taxon>Gammaproteobacteria</taxon>
        <taxon>Alteromonadales</taxon>
        <taxon>Pseudoalteromonadaceae</taxon>
        <taxon>Pseudoalteromonas</taxon>
    </lineage>
</organism>
<dbReference type="AlphaFoldDB" id="A4C876"/>
<dbReference type="PANTHER" id="PTHR42776:SF28">
    <property type="entry name" value="GLUTAMYL ENDOPEPTIDASE, CHLOROPLASTIC-RELATED"/>
    <property type="match status" value="1"/>
</dbReference>
<protein>
    <recommendedName>
        <fullName evidence="6">Peptidase S9 prolyl oligopeptidase catalytic domain-containing protein</fullName>
    </recommendedName>
</protein>
<gene>
    <name evidence="7" type="ORF">PTD2_07104</name>
</gene>
<comment type="caution">
    <text evidence="7">The sequence shown here is derived from an EMBL/GenBank/DDBJ whole genome shotgun (WGS) entry which is preliminary data.</text>
</comment>
<feature type="domain" description="Peptidase S9 prolyl oligopeptidase catalytic" evidence="6">
    <location>
        <begin position="639"/>
        <end position="797"/>
    </location>
</feature>
<keyword evidence="3" id="KW-0720">Serine protease</keyword>
<keyword evidence="8" id="KW-1185">Reference proteome</keyword>
<keyword evidence="5" id="KW-0732">Signal</keyword>
<dbReference type="MEROPS" id="S09.021"/>
<sequence>MYRIFLLSLLLLSQWVLANTGYQTPNKMMADLVDAPQRPGFSISPNKQWVAVLNRPGLASIEELAQPEAKLAGLRINPNIFSTSRATGYNGIELRSLINDTTITIKNLPKGKILDVQFAPNNAHIAFIVETNNGLTLWRFDLKSQKLHQVSKNTINAALGGAKYRWKEDSSGFYTRLTVAPASDIPKQTTSNIEPIIQTSDGKKAAVRTYSNLLTSPHDEAVFSFLTTSQLAEISLKGKIKKLGQPGIINQYRPSPDGQYLLVSQYKKPFSYLVPASRFPLLSQIWDKAGKNVITVADLPSGESMPKGFDSVREGRRSIEWRDDHPATLAWAQALDGGDMSQQHDFHDSVYTWAAPFKNEPNLLMKIERRFSGIQWGNGQFAIISDWRFSDRQVRSWKFTPDNPSEKTVLFEQRSYNDNYKDPGNFVYERNQYNQNVIKVVDNSKVLLTGIGASPQGNIPFMDSFDFATGEIQRLWQSAAPYYERILVTLNNEATKVLTLRESTNEQPNFFIRDLANNSVNQFTFFPHPAPQFNGVKKEQISYTRKDGVELTGTLYLPPNYDASQGRLPVLMWAYPQEFKDKKVASQVTDSPYEFVNVSYWGPMPHLAQGFAVFDDPKMPIIGTGNELPNDSFREQLVDSAAAAVKVLVDKGIADPDRIAIAGHSYGAFMVANLLAHSDLFKAGIARSGAYNRTLTPFGFQGEERSFWEGQQVYGDMSPFFHAEKIDEPMLMIHGKEDPNSGTFPMQSERMFAAMKGLGGNARLVMLPHEQHGYRARESLLHVLWEQEQWLEKYVKNAKPAAK</sequence>